<feature type="compositionally biased region" description="Low complexity" evidence="5">
    <location>
        <begin position="26"/>
        <end position="38"/>
    </location>
</feature>
<dbReference type="PANTHER" id="PTHR23235">
    <property type="entry name" value="KRUEPPEL-LIKE TRANSCRIPTION FACTOR"/>
    <property type="match status" value="1"/>
</dbReference>
<accession>A0ABR2W1J1</accession>
<feature type="domain" description="C2H2-type" evidence="6">
    <location>
        <begin position="47"/>
        <end position="76"/>
    </location>
</feature>
<comment type="caution">
    <text evidence="7">The sequence shown here is derived from an EMBL/GenBank/DDBJ whole genome shotgun (WGS) entry which is preliminary data.</text>
</comment>
<keyword evidence="2 4" id="KW-0863">Zinc-finger</keyword>
<dbReference type="PROSITE" id="PS00028">
    <property type="entry name" value="ZINC_FINGER_C2H2_1"/>
    <property type="match status" value="4"/>
</dbReference>
<evidence type="ECO:0000256" key="2">
    <source>
        <dbReference type="ARBA" id="ARBA00022771"/>
    </source>
</evidence>
<feature type="domain" description="C2H2-type" evidence="6">
    <location>
        <begin position="77"/>
        <end position="104"/>
    </location>
</feature>
<dbReference type="EMBL" id="JASJQH010007173">
    <property type="protein sequence ID" value="KAK9716895.1"/>
    <property type="molecule type" value="Genomic_DNA"/>
</dbReference>
<keyword evidence="3" id="KW-0862">Zinc</keyword>
<dbReference type="SUPFAM" id="SSF57667">
    <property type="entry name" value="beta-beta-alpha zinc fingers"/>
    <property type="match status" value="2"/>
</dbReference>
<proteinExistence type="predicted"/>
<dbReference type="PANTHER" id="PTHR23235:SF120">
    <property type="entry name" value="KRUPPEL-LIKE FACTOR 15"/>
    <property type="match status" value="1"/>
</dbReference>
<evidence type="ECO:0000256" key="5">
    <source>
        <dbReference type="SAM" id="MobiDB-lite"/>
    </source>
</evidence>
<dbReference type="Pfam" id="PF00096">
    <property type="entry name" value="zf-C2H2"/>
    <property type="match status" value="4"/>
</dbReference>
<name>A0ABR2W1J1_9FUNG</name>
<gene>
    <name evidence="7" type="primary">KLF11_1</name>
    <name evidence="7" type="ORF">K7432_006602</name>
</gene>
<dbReference type="InterPro" id="IPR036236">
    <property type="entry name" value="Znf_C2H2_sf"/>
</dbReference>
<evidence type="ECO:0000313" key="8">
    <source>
        <dbReference type="Proteomes" id="UP001479436"/>
    </source>
</evidence>
<protein>
    <submittedName>
        <fullName evidence="7">Zinc finger, C2H2 type</fullName>
    </submittedName>
</protein>
<evidence type="ECO:0000259" key="6">
    <source>
        <dbReference type="PROSITE" id="PS50157"/>
    </source>
</evidence>
<keyword evidence="8" id="KW-1185">Reference proteome</keyword>
<dbReference type="Proteomes" id="UP001479436">
    <property type="component" value="Unassembled WGS sequence"/>
</dbReference>
<feature type="domain" description="C2H2-type" evidence="6">
    <location>
        <begin position="135"/>
        <end position="164"/>
    </location>
</feature>
<organism evidence="7 8">
    <name type="scientific">Basidiobolus ranarum</name>
    <dbReference type="NCBI Taxonomy" id="34480"/>
    <lineage>
        <taxon>Eukaryota</taxon>
        <taxon>Fungi</taxon>
        <taxon>Fungi incertae sedis</taxon>
        <taxon>Zoopagomycota</taxon>
        <taxon>Entomophthoromycotina</taxon>
        <taxon>Basidiobolomycetes</taxon>
        <taxon>Basidiobolales</taxon>
        <taxon>Basidiobolaceae</taxon>
        <taxon>Basidiobolus</taxon>
    </lineage>
</organism>
<dbReference type="SMART" id="SM00355">
    <property type="entry name" value="ZnF_C2H2"/>
    <property type="match status" value="4"/>
</dbReference>
<feature type="domain" description="C2H2-type" evidence="6">
    <location>
        <begin position="105"/>
        <end position="134"/>
    </location>
</feature>
<dbReference type="PROSITE" id="PS50157">
    <property type="entry name" value="ZINC_FINGER_C2H2_2"/>
    <property type="match status" value="4"/>
</dbReference>
<evidence type="ECO:0000313" key="7">
    <source>
        <dbReference type="EMBL" id="KAK9716895.1"/>
    </source>
</evidence>
<evidence type="ECO:0000256" key="3">
    <source>
        <dbReference type="ARBA" id="ARBA00022833"/>
    </source>
</evidence>
<feature type="region of interest" description="Disordered" evidence="5">
    <location>
        <begin position="19"/>
        <end position="44"/>
    </location>
</feature>
<evidence type="ECO:0000256" key="4">
    <source>
        <dbReference type="PROSITE-ProRule" id="PRU00042"/>
    </source>
</evidence>
<evidence type="ECO:0000256" key="1">
    <source>
        <dbReference type="ARBA" id="ARBA00022723"/>
    </source>
</evidence>
<dbReference type="Gene3D" id="3.30.160.60">
    <property type="entry name" value="Classic Zinc Finger"/>
    <property type="match status" value="4"/>
</dbReference>
<sequence length="190" mass="21779">MQSNKMDLYFILNSSPSQQPTLVPYDSSSHDTYSSSDSNDSRDRTPFTCEWQACKRQFKRNSELVRHRRTHTGERPYVCSSCGKGFIQRSALTVHLRTHTGEKPYQCQHAGCTHSFGDSSSLARHTKSHLGLRPYTCLHPGCEKAFTRRSALMKHERKHSGRTYHQFLPLAQAQVQTTDSTHKSHLIRTK</sequence>
<dbReference type="InterPro" id="IPR013087">
    <property type="entry name" value="Znf_C2H2_type"/>
</dbReference>
<reference evidence="7 8" key="1">
    <citation type="submission" date="2023-04" db="EMBL/GenBank/DDBJ databases">
        <title>Genome of Basidiobolus ranarum AG-B5.</title>
        <authorList>
            <person name="Stajich J.E."/>
            <person name="Carter-House D."/>
            <person name="Gryganskyi A."/>
        </authorList>
    </citation>
    <scope>NUCLEOTIDE SEQUENCE [LARGE SCALE GENOMIC DNA]</scope>
    <source>
        <strain evidence="7 8">AG-B5</strain>
    </source>
</reference>
<keyword evidence="1" id="KW-0479">Metal-binding</keyword>